<protein>
    <submittedName>
        <fullName evidence="1">Uncharacterized protein</fullName>
    </submittedName>
</protein>
<evidence type="ECO:0000313" key="2">
    <source>
        <dbReference type="Proteomes" id="UP000324800"/>
    </source>
</evidence>
<organism evidence="1 2">
    <name type="scientific">Streblomastix strix</name>
    <dbReference type="NCBI Taxonomy" id="222440"/>
    <lineage>
        <taxon>Eukaryota</taxon>
        <taxon>Metamonada</taxon>
        <taxon>Preaxostyla</taxon>
        <taxon>Oxymonadida</taxon>
        <taxon>Streblomastigidae</taxon>
        <taxon>Streblomastix</taxon>
    </lineage>
</organism>
<gene>
    <name evidence="1" type="ORF">EZS28_003292</name>
</gene>
<dbReference type="Proteomes" id="UP000324800">
    <property type="component" value="Unassembled WGS sequence"/>
</dbReference>
<comment type="caution">
    <text evidence="1">The sequence shown here is derived from an EMBL/GenBank/DDBJ whole genome shotgun (WGS) entry which is preliminary data.</text>
</comment>
<proteinExistence type="predicted"/>
<sequence>MGDEIGKFHQSELQPTLQDIERQLTSRQAVSERTQTLLAKVLEEMTDVQASETDFWATNILYEQNGEVWRREIQCISQLSITSVPVPDEVLDSKRSPIDKILQSEQALALYNFRIGEGILAHLCEQQQEQLAIEVLSQMIRNIREAEWTHFARSQNENLANANYYYLGANSINLHLNSETISIMLGAQIIAWSKIANKETTGVTNLLFGIQQLGKERVKTKRFCQLTPSVIWKQIIRPILYQNENQALEQNQEIQITIAHNDKLPPNSGP</sequence>
<name>A0A5J4X359_9EUKA</name>
<reference evidence="1 2" key="1">
    <citation type="submission" date="2019-03" db="EMBL/GenBank/DDBJ databases">
        <title>Single cell metagenomics reveals metabolic interactions within the superorganism composed of flagellate Streblomastix strix and complex community of Bacteroidetes bacteria on its surface.</title>
        <authorList>
            <person name="Treitli S.C."/>
            <person name="Kolisko M."/>
            <person name="Husnik F."/>
            <person name="Keeling P."/>
            <person name="Hampl V."/>
        </authorList>
    </citation>
    <scope>NUCLEOTIDE SEQUENCE [LARGE SCALE GENOMIC DNA]</scope>
    <source>
        <strain evidence="1">ST1C</strain>
    </source>
</reference>
<accession>A0A5J4X359</accession>
<evidence type="ECO:0000313" key="1">
    <source>
        <dbReference type="EMBL" id="KAA6401186.1"/>
    </source>
</evidence>
<dbReference type="EMBL" id="SNRW01000430">
    <property type="protein sequence ID" value="KAA6401186.1"/>
    <property type="molecule type" value="Genomic_DNA"/>
</dbReference>
<dbReference type="AlphaFoldDB" id="A0A5J4X359"/>